<evidence type="ECO:0000313" key="4">
    <source>
        <dbReference type="Proteomes" id="UP001303324"/>
    </source>
</evidence>
<evidence type="ECO:0000256" key="1">
    <source>
        <dbReference type="SAM" id="SignalP"/>
    </source>
</evidence>
<dbReference type="RefSeq" id="WP_311071880.1">
    <property type="nucleotide sequence ID" value="NZ_CP134494.1"/>
</dbReference>
<feature type="signal peptide" evidence="1">
    <location>
        <begin position="1"/>
        <end position="24"/>
    </location>
</feature>
<dbReference type="SUPFAM" id="SSF54106">
    <property type="entry name" value="LysM domain"/>
    <property type="match status" value="2"/>
</dbReference>
<dbReference type="InterPro" id="IPR036779">
    <property type="entry name" value="LysM_dom_sf"/>
</dbReference>
<accession>A0ABY9VDZ1</accession>
<dbReference type="PANTHER" id="PTHR33734">
    <property type="entry name" value="LYSM DOMAIN-CONTAINING GPI-ANCHORED PROTEIN 2"/>
    <property type="match status" value="1"/>
</dbReference>
<dbReference type="InterPro" id="IPR018392">
    <property type="entry name" value="LysM"/>
</dbReference>
<dbReference type="SUPFAM" id="SSF55846">
    <property type="entry name" value="N-acetylmuramoyl-L-alanine amidase-like"/>
    <property type="match status" value="1"/>
</dbReference>
<proteinExistence type="predicted"/>
<dbReference type="SMART" id="SM00257">
    <property type="entry name" value="LysM"/>
    <property type="match status" value="2"/>
</dbReference>
<keyword evidence="1" id="KW-0732">Signal</keyword>
<sequence length="336" mass="38104">MRKCFAILSITFIFLLMNLSPALAVNNPRNTYEVKPGDYLWKIASTYKTSVADLKLINGLQSDLILVGQKLRVPIEYEVVPGDTLWKLSVSFNSTVQSIKTANGLNTNMIYVGQKLRIPPKKLDMQGQYVLMTRDEFRDWVFNHLFTRKIGKIQQHHTYQPSYQQFNGNNHFTLLKGMEDYHVNSMKWSTISQQLTTFPDGKVAVGRSFNIPPEGSFGLLNESVMREIEADALAIENVGNFDAGNNQMTAEQRETILTVTALLMMRFGLSPSIDTITYHHWWDINSGERVLDEGQGHVVKTCPGTDFFGGNSTADAKSHFYPMVTRKMQEISATMR</sequence>
<dbReference type="InterPro" id="IPR036505">
    <property type="entry name" value="Amidase/PGRP_sf"/>
</dbReference>
<dbReference type="EMBL" id="CP134494">
    <property type="protein sequence ID" value="WNF21828.1"/>
    <property type="molecule type" value="Genomic_DNA"/>
</dbReference>
<name>A0ABY9VDZ1_9BACI</name>
<feature type="domain" description="LysM" evidence="2">
    <location>
        <begin position="30"/>
        <end position="73"/>
    </location>
</feature>
<dbReference type="CDD" id="cd00118">
    <property type="entry name" value="LysM"/>
    <property type="match status" value="2"/>
</dbReference>
<feature type="chain" id="PRO_5045112315" evidence="1">
    <location>
        <begin position="25"/>
        <end position="336"/>
    </location>
</feature>
<gene>
    <name evidence="3" type="ORF">RH061_16780</name>
</gene>
<reference evidence="3 4" key="1">
    <citation type="submission" date="2023-09" db="EMBL/GenBank/DDBJ databases">
        <title>Microbial mechanism of fulvic acid promoting antimony reduction mineralization in rice fields.</title>
        <authorList>
            <person name="Chen G."/>
            <person name="Lan J."/>
        </authorList>
    </citation>
    <scope>NUCLEOTIDE SEQUENCE [LARGE SCALE GENOMIC DNA]</scope>
    <source>
        <strain evidence="3 4">PS1</strain>
    </source>
</reference>
<dbReference type="Proteomes" id="UP001303324">
    <property type="component" value="Chromosome"/>
</dbReference>
<dbReference type="PANTHER" id="PTHR33734:SF22">
    <property type="entry name" value="MEMBRANE-BOUND LYTIC MUREIN TRANSGLYCOSYLASE D"/>
    <property type="match status" value="1"/>
</dbReference>
<dbReference type="PROSITE" id="PS51782">
    <property type="entry name" value="LYSM"/>
    <property type="match status" value="2"/>
</dbReference>
<dbReference type="Pfam" id="PF01476">
    <property type="entry name" value="LysM"/>
    <property type="match status" value="2"/>
</dbReference>
<dbReference type="Gene3D" id="3.10.350.10">
    <property type="entry name" value="LysM domain"/>
    <property type="match status" value="2"/>
</dbReference>
<evidence type="ECO:0000259" key="2">
    <source>
        <dbReference type="PROSITE" id="PS51782"/>
    </source>
</evidence>
<evidence type="ECO:0000313" key="3">
    <source>
        <dbReference type="EMBL" id="WNF21828.1"/>
    </source>
</evidence>
<feature type="domain" description="LysM" evidence="2">
    <location>
        <begin position="75"/>
        <end position="118"/>
    </location>
</feature>
<keyword evidence="4" id="KW-1185">Reference proteome</keyword>
<dbReference type="Gene3D" id="3.40.80.10">
    <property type="entry name" value="Peptidoglycan recognition protein-like"/>
    <property type="match status" value="1"/>
</dbReference>
<organism evidence="3 4">
    <name type="scientific">Mesobacillus jeotgali</name>
    <dbReference type="NCBI Taxonomy" id="129985"/>
    <lineage>
        <taxon>Bacteria</taxon>
        <taxon>Bacillati</taxon>
        <taxon>Bacillota</taxon>
        <taxon>Bacilli</taxon>
        <taxon>Bacillales</taxon>
        <taxon>Bacillaceae</taxon>
        <taxon>Mesobacillus</taxon>
    </lineage>
</organism>
<protein>
    <submittedName>
        <fullName evidence="3">LysM peptidoglycan-binding domain-containing protein</fullName>
    </submittedName>
</protein>